<dbReference type="GO" id="GO:0003700">
    <property type="term" value="F:DNA-binding transcription factor activity"/>
    <property type="evidence" value="ECO:0007669"/>
    <property type="project" value="InterPro"/>
</dbReference>
<dbReference type="InterPro" id="IPR036390">
    <property type="entry name" value="WH_DNA-bd_sf"/>
</dbReference>
<keyword evidence="6" id="KW-1185">Reference proteome</keyword>
<dbReference type="GO" id="GO:0003677">
    <property type="term" value="F:DNA binding"/>
    <property type="evidence" value="ECO:0007669"/>
    <property type="project" value="UniProtKB-KW"/>
</dbReference>
<dbReference type="RefSeq" id="WP_184574080.1">
    <property type="nucleotide sequence ID" value="NZ_JACHJT010000001.1"/>
</dbReference>
<sequence length="236" mass="26023">MTTGFEQMEQAKGTSRAGALPALTFQGSRAQVVADAIRKAILSGQLEPGQQLVERELSELFGVSKTPVREALIGLVGSGLVDQNQYRGMTVQSVSADLVRHVYETRDLLEPAAIAMAARNISDAEIAEAEQLLGEAAERGARGERVELQLLNRSFHRSLYLGCGNPLLCRYLDGLQDLVALISIAGWTQKKTWEGEYEEHRRILSAVADRDPEAAEREARSHITRFVDQMMENLDS</sequence>
<dbReference type="Proteomes" id="UP000523007">
    <property type="component" value="Unassembled WGS sequence"/>
</dbReference>
<dbReference type="Gene3D" id="1.10.10.10">
    <property type="entry name" value="Winged helix-like DNA-binding domain superfamily/Winged helix DNA-binding domain"/>
    <property type="match status" value="1"/>
</dbReference>
<dbReference type="EMBL" id="JACHJT010000001">
    <property type="protein sequence ID" value="MBB4929519.1"/>
    <property type="molecule type" value="Genomic_DNA"/>
</dbReference>
<dbReference type="PANTHER" id="PTHR43537">
    <property type="entry name" value="TRANSCRIPTIONAL REGULATOR, GNTR FAMILY"/>
    <property type="match status" value="1"/>
</dbReference>
<keyword evidence="1" id="KW-0805">Transcription regulation</keyword>
<reference evidence="5 6" key="1">
    <citation type="submission" date="2020-08" db="EMBL/GenBank/DDBJ databases">
        <title>Sequencing the genomes of 1000 actinobacteria strains.</title>
        <authorList>
            <person name="Klenk H.-P."/>
        </authorList>
    </citation>
    <scope>NUCLEOTIDE SEQUENCE [LARGE SCALE GENOMIC DNA]</scope>
    <source>
        <strain evidence="5 6">DSM 102030</strain>
    </source>
</reference>
<dbReference type="SUPFAM" id="SSF46785">
    <property type="entry name" value="Winged helix' DNA-binding domain"/>
    <property type="match status" value="1"/>
</dbReference>
<keyword evidence="3" id="KW-0804">Transcription</keyword>
<dbReference type="InterPro" id="IPR011711">
    <property type="entry name" value="GntR_C"/>
</dbReference>
<evidence type="ECO:0000256" key="2">
    <source>
        <dbReference type="ARBA" id="ARBA00023125"/>
    </source>
</evidence>
<dbReference type="PROSITE" id="PS50949">
    <property type="entry name" value="HTH_GNTR"/>
    <property type="match status" value="1"/>
</dbReference>
<dbReference type="CDD" id="cd07377">
    <property type="entry name" value="WHTH_GntR"/>
    <property type="match status" value="1"/>
</dbReference>
<dbReference type="AlphaFoldDB" id="A0A7W7W191"/>
<comment type="caution">
    <text evidence="5">The sequence shown here is derived from an EMBL/GenBank/DDBJ whole genome shotgun (WGS) entry which is preliminary data.</text>
</comment>
<protein>
    <submittedName>
        <fullName evidence="5">DNA-binding GntR family transcriptional regulator</fullName>
    </submittedName>
</protein>
<evidence type="ECO:0000313" key="5">
    <source>
        <dbReference type="EMBL" id="MBB4929519.1"/>
    </source>
</evidence>
<feature type="domain" description="HTH gntR-type" evidence="4">
    <location>
        <begin position="27"/>
        <end position="94"/>
    </location>
</feature>
<name>A0A7W7W191_9ACTN</name>
<evidence type="ECO:0000256" key="3">
    <source>
        <dbReference type="ARBA" id="ARBA00023163"/>
    </source>
</evidence>
<evidence type="ECO:0000256" key="1">
    <source>
        <dbReference type="ARBA" id="ARBA00023015"/>
    </source>
</evidence>
<dbReference type="InterPro" id="IPR036388">
    <property type="entry name" value="WH-like_DNA-bd_sf"/>
</dbReference>
<dbReference type="InterPro" id="IPR008920">
    <property type="entry name" value="TF_FadR/GntR_C"/>
</dbReference>
<keyword evidence="2 5" id="KW-0238">DNA-binding</keyword>
<evidence type="ECO:0000313" key="6">
    <source>
        <dbReference type="Proteomes" id="UP000523007"/>
    </source>
</evidence>
<accession>A0A7W7W191</accession>
<dbReference type="SMART" id="SM00895">
    <property type="entry name" value="FCD"/>
    <property type="match status" value="1"/>
</dbReference>
<dbReference type="InterPro" id="IPR000524">
    <property type="entry name" value="Tscrpt_reg_HTH_GntR"/>
</dbReference>
<evidence type="ECO:0000259" key="4">
    <source>
        <dbReference type="PROSITE" id="PS50949"/>
    </source>
</evidence>
<proteinExistence type="predicted"/>
<dbReference type="PANTHER" id="PTHR43537:SF24">
    <property type="entry name" value="GLUCONATE OPERON TRANSCRIPTIONAL REPRESSOR"/>
    <property type="match status" value="1"/>
</dbReference>
<dbReference type="Gene3D" id="1.20.120.530">
    <property type="entry name" value="GntR ligand-binding domain-like"/>
    <property type="match status" value="1"/>
</dbReference>
<dbReference type="Pfam" id="PF00392">
    <property type="entry name" value="GntR"/>
    <property type="match status" value="1"/>
</dbReference>
<organism evidence="5 6">
    <name type="scientific">Lipingzhangella halophila</name>
    <dbReference type="NCBI Taxonomy" id="1783352"/>
    <lineage>
        <taxon>Bacteria</taxon>
        <taxon>Bacillati</taxon>
        <taxon>Actinomycetota</taxon>
        <taxon>Actinomycetes</taxon>
        <taxon>Streptosporangiales</taxon>
        <taxon>Nocardiopsidaceae</taxon>
        <taxon>Lipingzhangella</taxon>
    </lineage>
</organism>
<dbReference type="Pfam" id="PF07729">
    <property type="entry name" value="FCD"/>
    <property type="match status" value="1"/>
</dbReference>
<dbReference type="SUPFAM" id="SSF48008">
    <property type="entry name" value="GntR ligand-binding domain-like"/>
    <property type="match status" value="1"/>
</dbReference>
<dbReference type="SMART" id="SM00345">
    <property type="entry name" value="HTH_GNTR"/>
    <property type="match status" value="1"/>
</dbReference>
<gene>
    <name evidence="5" type="ORF">F4561_000339</name>
</gene>